<keyword evidence="3" id="KW-1185">Reference proteome</keyword>
<comment type="caution">
    <text evidence="2">The sequence shown here is derived from an EMBL/GenBank/DDBJ whole genome shotgun (WGS) entry which is preliminary data.</text>
</comment>
<proteinExistence type="predicted"/>
<feature type="signal peptide" evidence="1">
    <location>
        <begin position="1"/>
        <end position="26"/>
    </location>
</feature>
<keyword evidence="1" id="KW-0732">Signal</keyword>
<dbReference type="EMBL" id="BASM01000013">
    <property type="protein sequence ID" value="GAD25910.1"/>
    <property type="molecule type" value="Genomic_DNA"/>
</dbReference>
<evidence type="ECO:0000256" key="1">
    <source>
        <dbReference type="SAM" id="SignalP"/>
    </source>
</evidence>
<reference evidence="2 3" key="1">
    <citation type="submission" date="2013-08" db="EMBL/GenBank/DDBJ databases">
        <title>Gluconobacter thailandicus NBRC 3257 whole genome sequence.</title>
        <authorList>
            <person name="Matsutani M."/>
            <person name="Yakushi T."/>
            <person name="Matsushita K."/>
        </authorList>
    </citation>
    <scope>NUCLEOTIDE SEQUENCE [LARGE SCALE GENOMIC DNA]</scope>
    <source>
        <strain evidence="2 3">NBRC 3257</strain>
    </source>
</reference>
<accession>A0ABQ0IUM9</accession>
<evidence type="ECO:0000313" key="3">
    <source>
        <dbReference type="Proteomes" id="UP000018209"/>
    </source>
</evidence>
<feature type="chain" id="PRO_5047084998" evidence="1">
    <location>
        <begin position="27"/>
        <end position="154"/>
    </location>
</feature>
<sequence length="154" mass="16324">MMTVKRAMGLMLVAGSLFGAAGTASAASGFPGQNGCWTALPGEDERPDVTCRSFTEDLLRSLQKATPAQVTQILGVPGKDHKASYFESANKNPGAYNGYIELKYTAGHVSELSAVMTQVTPNGMASDEKDYQWSMGKVVCSDFPGSKKACDTSK</sequence>
<dbReference type="Proteomes" id="UP000018209">
    <property type="component" value="Unassembled WGS sequence"/>
</dbReference>
<protein>
    <submittedName>
        <fullName evidence="2">Uncharacterized protein</fullName>
    </submittedName>
</protein>
<organism evidence="2 3">
    <name type="scientific">Gluconobacter thailandicus NBRC 3257</name>
    <dbReference type="NCBI Taxonomy" id="1381097"/>
    <lineage>
        <taxon>Bacteria</taxon>
        <taxon>Pseudomonadati</taxon>
        <taxon>Pseudomonadota</taxon>
        <taxon>Alphaproteobacteria</taxon>
        <taxon>Acetobacterales</taxon>
        <taxon>Acetobacteraceae</taxon>
        <taxon>Gluconobacter</taxon>
    </lineage>
</organism>
<gene>
    <name evidence="2" type="ORF">NBRC3257_0909</name>
</gene>
<evidence type="ECO:0000313" key="2">
    <source>
        <dbReference type="EMBL" id="GAD25910.1"/>
    </source>
</evidence>
<dbReference type="RefSeq" id="WP_007281527.1">
    <property type="nucleotide sequence ID" value="NZ_BASM01000013.1"/>
</dbReference>
<name>A0ABQ0IUM9_GLUTH</name>